<comment type="caution">
    <text evidence="1">The sequence shown here is derived from an EMBL/GenBank/DDBJ whole genome shotgun (WGS) entry which is preliminary data.</text>
</comment>
<dbReference type="Proteomes" id="UP000192796">
    <property type="component" value="Unassembled WGS sequence"/>
</dbReference>
<protein>
    <submittedName>
        <fullName evidence="1">Uncharacterized protein</fullName>
    </submittedName>
</protein>
<proteinExistence type="predicted"/>
<reference evidence="1 2" key="1">
    <citation type="submission" date="2016-03" db="EMBL/GenBank/DDBJ databases">
        <title>Niastella vici sp. nov., isolated from farmland soil.</title>
        <authorList>
            <person name="Chen L."/>
            <person name="Wang D."/>
            <person name="Yang S."/>
            <person name="Wang G."/>
        </authorList>
    </citation>
    <scope>NUCLEOTIDE SEQUENCE [LARGE SCALE GENOMIC DNA]</scope>
    <source>
        <strain evidence="1 2">DJ57</strain>
    </source>
</reference>
<accession>A0A1V9FLB7</accession>
<dbReference type="AlphaFoldDB" id="A0A1V9FLB7"/>
<sequence length="119" mass="13890">MKTKKILILLIASTFLFTQCGMKKLEKQSMEKFSDQYFKTAIALIELHKIRFGEYPETLDSLKFIGDWDQMIFTSVKYQKLDKGYELDLTNDLFGKPDSLEYPAAFWEGLGLVRSNMKK</sequence>
<name>A0A1V9FLB7_9BACT</name>
<gene>
    <name evidence="1" type="ORF">A3860_38950</name>
</gene>
<evidence type="ECO:0000313" key="1">
    <source>
        <dbReference type="EMBL" id="OQP59087.1"/>
    </source>
</evidence>
<keyword evidence="2" id="KW-1185">Reference proteome</keyword>
<dbReference type="RefSeq" id="WP_081155027.1">
    <property type="nucleotide sequence ID" value="NZ_LVYD01000088.1"/>
</dbReference>
<dbReference type="STRING" id="1703345.A3860_38950"/>
<organism evidence="1 2">
    <name type="scientific">Niastella vici</name>
    <dbReference type="NCBI Taxonomy" id="1703345"/>
    <lineage>
        <taxon>Bacteria</taxon>
        <taxon>Pseudomonadati</taxon>
        <taxon>Bacteroidota</taxon>
        <taxon>Chitinophagia</taxon>
        <taxon>Chitinophagales</taxon>
        <taxon>Chitinophagaceae</taxon>
        <taxon>Niastella</taxon>
    </lineage>
</organism>
<dbReference type="EMBL" id="LVYD01000088">
    <property type="protein sequence ID" value="OQP59087.1"/>
    <property type="molecule type" value="Genomic_DNA"/>
</dbReference>
<dbReference type="OrthoDB" id="5953893at2"/>
<evidence type="ECO:0000313" key="2">
    <source>
        <dbReference type="Proteomes" id="UP000192796"/>
    </source>
</evidence>